<dbReference type="GO" id="GO:0000731">
    <property type="term" value="P:DNA synthesis involved in DNA repair"/>
    <property type="evidence" value="ECO:0007669"/>
    <property type="project" value="TreeGrafter"/>
</dbReference>
<dbReference type="RefSeq" id="WP_246915159.1">
    <property type="nucleotide sequence ID" value="NZ_JALJRB010000058.1"/>
</dbReference>
<feature type="non-terminal residue" evidence="3">
    <location>
        <position position="1"/>
    </location>
</feature>
<dbReference type="EMBL" id="JALJRB010000058">
    <property type="protein sequence ID" value="MCJ8503174.1"/>
    <property type="molecule type" value="Genomic_DNA"/>
</dbReference>
<proteinExistence type="predicted"/>
<sequence>HESNAILKKKVIGKEDVDIAAMITKLGNSDWVRQGLPYYEQNDQKCPFCQQSITEQFAQSLNDYFDEAFENDTKAINDLIVQYTKDAGAIQSAVVGIIAEPGKFMDVEKLKTEKAALDQAIAANTLRLENKKKEPSQTVTLDSLTTVLADIEAMINEANAEVVKHNKMVDNLAAEYQTLIAEVWRYVLNELDVDLKQYRENKEKIDKAIAGIEKSIMEAEKRIADKAKEIADLEKQATSIQPTINAINQTLKRFGFDSFSIADAGDGKHYKLVRADGSDAKKTLSEGEKSIVVFLYFYHLIKGSFSETGITKDRIVVFDDPVSSLDSDVLFIVSSLIREVCENCRNGVEHIKQVFVLTHNVYFHKEVTYNHKRLPDKCLDEESFWIVCKGVPHSQCDRHQCNPIKTSYQLLWSEVREAEKAVQTGVLVSPQIENTLRRILEHYFTILGSVDYKKLCDKFDGPDKVMCNSLFSWVNAGSHSALDDAYITPSDAMVKNALRVFKEIFVKSGNLGHYEMMNPPLATGAVAA</sequence>
<accession>A0AA41UL98</accession>
<evidence type="ECO:0000256" key="1">
    <source>
        <dbReference type="SAM" id="Coils"/>
    </source>
</evidence>
<evidence type="ECO:0000313" key="4">
    <source>
        <dbReference type="Proteomes" id="UP001165427"/>
    </source>
</evidence>
<dbReference type="InterPro" id="IPR026866">
    <property type="entry name" value="CR006_AAA"/>
</dbReference>
<dbReference type="SUPFAM" id="SSF52540">
    <property type="entry name" value="P-loop containing nucleoside triphosphate hydrolases"/>
    <property type="match status" value="1"/>
</dbReference>
<dbReference type="AlphaFoldDB" id="A0AA41UL98"/>
<dbReference type="PANTHER" id="PTHR32182">
    <property type="entry name" value="DNA REPLICATION AND REPAIR PROTEIN RECF"/>
    <property type="match status" value="1"/>
</dbReference>
<dbReference type="Gene3D" id="3.40.50.300">
    <property type="entry name" value="P-loop containing nucleotide triphosphate hydrolases"/>
    <property type="match status" value="1"/>
</dbReference>
<keyword evidence="4" id="KW-1185">Reference proteome</keyword>
<name>A0AA41UL98_9BACT</name>
<comment type="caution">
    <text evidence="3">The sequence shown here is derived from an EMBL/GenBank/DDBJ whole genome shotgun (WGS) entry which is preliminary data.</text>
</comment>
<dbReference type="PANTHER" id="PTHR32182:SF22">
    <property type="entry name" value="ATP-DEPENDENT ENDONUCLEASE, OLD FAMILY-RELATED"/>
    <property type="match status" value="1"/>
</dbReference>
<evidence type="ECO:0000259" key="2">
    <source>
        <dbReference type="Pfam" id="PF13166"/>
    </source>
</evidence>
<keyword evidence="1" id="KW-0175">Coiled coil</keyword>
<dbReference type="InterPro" id="IPR027417">
    <property type="entry name" value="P-loop_NTPase"/>
</dbReference>
<feature type="domain" description="Protein CR006 P-loop" evidence="2">
    <location>
        <begin position="2"/>
        <end position="505"/>
    </location>
</feature>
<gene>
    <name evidence="3" type="ORF">MRX98_21555</name>
</gene>
<feature type="coiled-coil region" evidence="1">
    <location>
        <begin position="141"/>
        <end position="236"/>
    </location>
</feature>
<organism evidence="3 4">
    <name type="scientific">Desulfatitalea alkaliphila</name>
    <dbReference type="NCBI Taxonomy" id="2929485"/>
    <lineage>
        <taxon>Bacteria</taxon>
        <taxon>Pseudomonadati</taxon>
        <taxon>Thermodesulfobacteriota</taxon>
        <taxon>Desulfobacteria</taxon>
        <taxon>Desulfobacterales</taxon>
        <taxon>Desulfosarcinaceae</taxon>
        <taxon>Desulfatitalea</taxon>
    </lineage>
</organism>
<evidence type="ECO:0000313" key="3">
    <source>
        <dbReference type="EMBL" id="MCJ8503174.1"/>
    </source>
</evidence>
<reference evidence="3" key="1">
    <citation type="submission" date="2022-04" db="EMBL/GenBank/DDBJ databases">
        <title>Desulfatitalea alkaliphila sp. nov., a novel anaerobic sulfate-reducing bacterium isolated from terrestrial mud volcano, Taman Peninsula, Russia.</title>
        <authorList>
            <person name="Khomyakova M.A."/>
            <person name="Merkel A.Y."/>
            <person name="Slobodkin A.I."/>
        </authorList>
    </citation>
    <scope>NUCLEOTIDE SEQUENCE</scope>
    <source>
        <strain evidence="3">M08but</strain>
    </source>
</reference>
<protein>
    <submittedName>
        <fullName evidence="3">AAA family ATPase</fullName>
    </submittedName>
</protein>
<dbReference type="Proteomes" id="UP001165427">
    <property type="component" value="Unassembled WGS sequence"/>
</dbReference>
<dbReference type="Pfam" id="PF13166">
    <property type="entry name" value="AAA_13"/>
    <property type="match status" value="1"/>
</dbReference>
<dbReference type="GO" id="GO:0006302">
    <property type="term" value="P:double-strand break repair"/>
    <property type="evidence" value="ECO:0007669"/>
    <property type="project" value="TreeGrafter"/>
</dbReference>